<keyword evidence="1" id="KW-0732">Signal</keyword>
<dbReference type="Proteomes" id="UP000240760">
    <property type="component" value="Unassembled WGS sequence"/>
</dbReference>
<organism evidence="2 3">
    <name type="scientific">Trichoderma longibrachiatum ATCC 18648</name>
    <dbReference type="NCBI Taxonomy" id="983965"/>
    <lineage>
        <taxon>Eukaryota</taxon>
        <taxon>Fungi</taxon>
        <taxon>Dikarya</taxon>
        <taxon>Ascomycota</taxon>
        <taxon>Pezizomycotina</taxon>
        <taxon>Sordariomycetes</taxon>
        <taxon>Hypocreomycetidae</taxon>
        <taxon>Hypocreales</taxon>
        <taxon>Hypocreaceae</taxon>
        <taxon>Trichoderma</taxon>
    </lineage>
</organism>
<evidence type="ECO:0008006" key="4">
    <source>
        <dbReference type="Google" id="ProtNLM"/>
    </source>
</evidence>
<evidence type="ECO:0000256" key="1">
    <source>
        <dbReference type="SAM" id="SignalP"/>
    </source>
</evidence>
<protein>
    <recommendedName>
        <fullName evidence="4">Secreted protein</fullName>
    </recommendedName>
</protein>
<proteinExistence type="predicted"/>
<feature type="signal peptide" evidence="1">
    <location>
        <begin position="1"/>
        <end position="25"/>
    </location>
</feature>
<name>A0A2T4CI16_TRILO</name>
<evidence type="ECO:0000313" key="3">
    <source>
        <dbReference type="Proteomes" id="UP000240760"/>
    </source>
</evidence>
<keyword evidence="3" id="KW-1185">Reference proteome</keyword>
<reference evidence="2 3" key="1">
    <citation type="submission" date="2016-07" db="EMBL/GenBank/DDBJ databases">
        <title>Multiple horizontal gene transfer events from other fungi enriched the ability of initially mycotrophic Trichoderma (Ascomycota) to feed on dead plant biomass.</title>
        <authorList>
            <consortium name="DOE Joint Genome Institute"/>
            <person name="Aerts A."/>
            <person name="Atanasova L."/>
            <person name="Chenthamara K."/>
            <person name="Zhang J."/>
            <person name="Grujic M."/>
            <person name="Henrissat B."/>
            <person name="Kuo A."/>
            <person name="Salamov A."/>
            <person name="Lipzen A."/>
            <person name="Labutti K."/>
            <person name="Barry K."/>
            <person name="Miao Y."/>
            <person name="Rahimi M.J."/>
            <person name="Shen Q."/>
            <person name="Grigoriev I.V."/>
            <person name="Kubicek C.P."/>
            <person name="Druzhinina I.S."/>
        </authorList>
    </citation>
    <scope>NUCLEOTIDE SEQUENCE [LARGE SCALE GENOMIC DNA]</scope>
    <source>
        <strain evidence="2 3">ATCC 18648</strain>
    </source>
</reference>
<dbReference type="AlphaFoldDB" id="A0A2T4CI16"/>
<gene>
    <name evidence="2" type="ORF">M440DRAFT_78266</name>
</gene>
<evidence type="ECO:0000313" key="2">
    <source>
        <dbReference type="EMBL" id="PTB81158.1"/>
    </source>
</evidence>
<sequence length="64" mass="7595">MHLFFGHRVFSLFWIFFLFFLPSHSSYKASFLITALERFPAPPFPRLGVENCWTYVRPPILPCT</sequence>
<dbReference type="EMBL" id="KZ679126">
    <property type="protein sequence ID" value="PTB81158.1"/>
    <property type="molecule type" value="Genomic_DNA"/>
</dbReference>
<accession>A0A2T4CI16</accession>
<feature type="chain" id="PRO_5015548572" description="Secreted protein" evidence="1">
    <location>
        <begin position="26"/>
        <end position="64"/>
    </location>
</feature>